<dbReference type="PATRIC" id="fig|400092.3.peg.4585"/>
<proteinExistence type="predicted"/>
<sequence>MKKLNAYLMMFGWMLLAPALSAAKPNVEALPDTVTETGNAKAKKGWWTIGAEVSSNSSFFGRNTAKRYPYAAATLTYVHRTGMWASATSYKLFDTKGYVDETDLSVGYSFKIKDLVETNISYSHFIFGENTPLVKAVTTNALSAKAALDWGILYTGLTTSYVFGENHDVFAVLENSRFVPLNPLWNGKRVVGLDPKVTITAGTQRFYETHTTTTRNKNGGLLTGGNSGGPFEGTPVGGLVGGGSSNSGSGTDDNDGTTTTTTTTKEVSKVNILNYELKLPVVIYWGKFELEPAYKYSIPVNKIEGDEAKAQSFYSFNINYTF</sequence>
<dbReference type="AlphaFoldDB" id="A0A0E3ZGQ2"/>
<feature type="chain" id="PRO_5002416791" description="Outer membrane protein beta-barrel domain-containing protein" evidence="2">
    <location>
        <begin position="23"/>
        <end position="322"/>
    </location>
</feature>
<dbReference type="STRING" id="400092.PKOR_20850"/>
<evidence type="ECO:0000256" key="1">
    <source>
        <dbReference type="SAM" id="MobiDB-lite"/>
    </source>
</evidence>
<evidence type="ECO:0000313" key="3">
    <source>
        <dbReference type="EMBL" id="AKD05075.1"/>
    </source>
</evidence>
<dbReference type="HOGENOM" id="CLU_972466_0_0_10"/>
<dbReference type="EMBL" id="CP009621">
    <property type="protein sequence ID" value="AKD05075.1"/>
    <property type="molecule type" value="Genomic_DNA"/>
</dbReference>
<protein>
    <recommendedName>
        <fullName evidence="5">Outer membrane protein beta-barrel domain-containing protein</fullName>
    </recommendedName>
</protein>
<keyword evidence="2" id="KW-0732">Signal</keyword>
<dbReference type="OrthoDB" id="835191at2"/>
<name>A0A0E3ZGQ2_9BACT</name>
<gene>
    <name evidence="3" type="ORF">PKOR_20850</name>
</gene>
<keyword evidence="4" id="KW-1185">Reference proteome</keyword>
<organism evidence="3 4">
    <name type="scientific">Pontibacter korlensis</name>
    <dbReference type="NCBI Taxonomy" id="400092"/>
    <lineage>
        <taxon>Bacteria</taxon>
        <taxon>Pseudomonadati</taxon>
        <taxon>Bacteroidota</taxon>
        <taxon>Cytophagia</taxon>
        <taxon>Cytophagales</taxon>
        <taxon>Hymenobacteraceae</taxon>
        <taxon>Pontibacter</taxon>
    </lineage>
</organism>
<accession>A0A0E3ZGQ2</accession>
<feature type="compositionally biased region" description="Low complexity" evidence="1">
    <location>
        <begin position="246"/>
        <end position="262"/>
    </location>
</feature>
<feature type="compositionally biased region" description="Gly residues" evidence="1">
    <location>
        <begin position="221"/>
        <end position="245"/>
    </location>
</feature>
<dbReference type="KEGG" id="pko:PKOR_20850"/>
<dbReference type="RefSeq" id="WP_046313253.1">
    <property type="nucleotide sequence ID" value="NZ_CBCSCY010000055.1"/>
</dbReference>
<evidence type="ECO:0008006" key="5">
    <source>
        <dbReference type="Google" id="ProtNLM"/>
    </source>
</evidence>
<evidence type="ECO:0000256" key="2">
    <source>
        <dbReference type="SAM" id="SignalP"/>
    </source>
</evidence>
<evidence type="ECO:0000313" key="4">
    <source>
        <dbReference type="Proteomes" id="UP000033109"/>
    </source>
</evidence>
<feature type="region of interest" description="Disordered" evidence="1">
    <location>
        <begin position="212"/>
        <end position="262"/>
    </location>
</feature>
<reference evidence="3 4" key="1">
    <citation type="journal article" date="2015" name="Sci. Rep.">
        <title>Unraveling adaptation of Pontibacter korlensis to radiation and infertility in desert through complete genome and comparative transcriptomic analysis.</title>
        <authorList>
            <person name="Dai J."/>
            <person name="Dai W."/>
            <person name="Qiu C."/>
            <person name="Yang Z."/>
            <person name="Zhang Y."/>
            <person name="Zhou M."/>
            <person name="Zhang L."/>
            <person name="Fang C."/>
            <person name="Gao Q."/>
            <person name="Yang Q."/>
            <person name="Li X."/>
            <person name="Wang Z."/>
            <person name="Wang Z."/>
            <person name="Jia Z."/>
            <person name="Chen X."/>
        </authorList>
    </citation>
    <scope>NUCLEOTIDE SEQUENCE [LARGE SCALE GENOMIC DNA]</scope>
    <source>
        <strain evidence="3 4">X14-1T</strain>
    </source>
</reference>
<dbReference type="Proteomes" id="UP000033109">
    <property type="component" value="Chromosome"/>
</dbReference>
<feature type="signal peptide" evidence="2">
    <location>
        <begin position="1"/>
        <end position="22"/>
    </location>
</feature>